<gene>
    <name evidence="1" type="ORF">LTRI10_LOCUS11885</name>
</gene>
<dbReference type="AlphaFoldDB" id="A0AAV2DA01"/>
<accession>A0AAV2DA01</accession>
<sequence>MAASLPLSTLPSLSFSLVSASSEMRRRRRNSSSETLANTTKAKPTFLSLILETTRIKTKRHTAATVTIGHVAVTVTIGRTPPAKKTTTTRREIEGFRFGLVLWEFKKGVAVESGSRGRQQR</sequence>
<evidence type="ECO:0000313" key="2">
    <source>
        <dbReference type="Proteomes" id="UP001497516"/>
    </source>
</evidence>
<proteinExistence type="predicted"/>
<dbReference type="EMBL" id="OZ034815">
    <property type="protein sequence ID" value="CAL1369095.1"/>
    <property type="molecule type" value="Genomic_DNA"/>
</dbReference>
<reference evidence="1 2" key="1">
    <citation type="submission" date="2024-04" db="EMBL/GenBank/DDBJ databases">
        <authorList>
            <person name="Fracassetti M."/>
        </authorList>
    </citation>
    <scope>NUCLEOTIDE SEQUENCE [LARGE SCALE GENOMIC DNA]</scope>
</reference>
<dbReference type="Proteomes" id="UP001497516">
    <property type="component" value="Chromosome 2"/>
</dbReference>
<organism evidence="1 2">
    <name type="scientific">Linum trigynum</name>
    <dbReference type="NCBI Taxonomy" id="586398"/>
    <lineage>
        <taxon>Eukaryota</taxon>
        <taxon>Viridiplantae</taxon>
        <taxon>Streptophyta</taxon>
        <taxon>Embryophyta</taxon>
        <taxon>Tracheophyta</taxon>
        <taxon>Spermatophyta</taxon>
        <taxon>Magnoliopsida</taxon>
        <taxon>eudicotyledons</taxon>
        <taxon>Gunneridae</taxon>
        <taxon>Pentapetalae</taxon>
        <taxon>rosids</taxon>
        <taxon>fabids</taxon>
        <taxon>Malpighiales</taxon>
        <taxon>Linaceae</taxon>
        <taxon>Linum</taxon>
    </lineage>
</organism>
<protein>
    <submittedName>
        <fullName evidence="1">Uncharacterized protein</fullName>
    </submittedName>
</protein>
<keyword evidence="2" id="KW-1185">Reference proteome</keyword>
<name>A0AAV2DA01_9ROSI</name>
<evidence type="ECO:0000313" key="1">
    <source>
        <dbReference type="EMBL" id="CAL1369095.1"/>
    </source>
</evidence>